<gene>
    <name evidence="1" type="ORF">c0_g2_i10</name>
</gene>
<organism evidence="1">
    <name type="scientific">Bactrocera latifrons</name>
    <name type="common">Malaysian fruit fly</name>
    <name type="synonym">Chaetodacus latifrons</name>
    <dbReference type="NCBI Taxonomy" id="174628"/>
    <lineage>
        <taxon>Eukaryota</taxon>
        <taxon>Metazoa</taxon>
        <taxon>Ecdysozoa</taxon>
        <taxon>Arthropoda</taxon>
        <taxon>Hexapoda</taxon>
        <taxon>Insecta</taxon>
        <taxon>Pterygota</taxon>
        <taxon>Neoptera</taxon>
        <taxon>Endopterygota</taxon>
        <taxon>Diptera</taxon>
        <taxon>Brachycera</taxon>
        <taxon>Muscomorpha</taxon>
        <taxon>Tephritoidea</taxon>
        <taxon>Tephritidae</taxon>
        <taxon>Bactrocera</taxon>
        <taxon>Bactrocera</taxon>
    </lineage>
</organism>
<proteinExistence type="predicted"/>
<dbReference type="AlphaFoldDB" id="A0A0K8VLS8"/>
<dbReference type="PANTHER" id="PTHR33327:SF3">
    <property type="entry name" value="RNA-DIRECTED DNA POLYMERASE"/>
    <property type="match status" value="1"/>
</dbReference>
<accession>A0A0K8VLS8</accession>
<reference evidence="1" key="1">
    <citation type="submission" date="2015-06" db="EMBL/GenBank/DDBJ databases">
        <authorList>
            <person name="Hoefler B.C."/>
            <person name="Straight P.D."/>
        </authorList>
    </citation>
    <scope>NUCLEOTIDE SEQUENCE</scope>
</reference>
<protein>
    <submittedName>
        <fullName evidence="1">Uncharacterized protein</fullName>
    </submittedName>
</protein>
<evidence type="ECO:0000313" key="1">
    <source>
        <dbReference type="EMBL" id="JAI39841.1"/>
    </source>
</evidence>
<name>A0A0K8VLS8_BACLA</name>
<dbReference type="OrthoDB" id="8122554at2759"/>
<sequence>MPRQTVEATVSFTPQLKRTNVAEVVCAPPATGRFDSIKSQLIKDFTDSGNKKLNRMVKVCDLGYKKPSQLLRQMRLLSIGALNDNAIKTYWLDKLPKTVRAVMSIAEADLDRCAQQDDKIMEIGNFSSVSTFQGQQS</sequence>
<dbReference type="EMBL" id="GDHF01012473">
    <property type="protein sequence ID" value="JAI39841.1"/>
    <property type="molecule type" value="Transcribed_RNA"/>
</dbReference>
<dbReference type="PANTHER" id="PTHR33327">
    <property type="entry name" value="ENDONUCLEASE"/>
    <property type="match status" value="1"/>
</dbReference>